<gene>
    <name evidence="2" type="ORF">CQY22_002475</name>
</gene>
<dbReference type="EMBL" id="PDCN02000002">
    <property type="protein sequence ID" value="PIB77140.1"/>
    <property type="molecule type" value="Genomic_DNA"/>
</dbReference>
<evidence type="ECO:0000313" key="2">
    <source>
        <dbReference type="EMBL" id="PIB77140.1"/>
    </source>
</evidence>
<organism evidence="2 3">
    <name type="scientific">Mycolicibacterium brumae</name>
    <dbReference type="NCBI Taxonomy" id="85968"/>
    <lineage>
        <taxon>Bacteria</taxon>
        <taxon>Bacillati</taxon>
        <taxon>Actinomycetota</taxon>
        <taxon>Actinomycetes</taxon>
        <taxon>Mycobacteriales</taxon>
        <taxon>Mycobacteriaceae</taxon>
        <taxon>Mycolicibacterium</taxon>
    </lineage>
</organism>
<accession>A0A2G5PG74</accession>
<proteinExistence type="predicted"/>
<feature type="compositionally biased region" description="Polar residues" evidence="1">
    <location>
        <begin position="19"/>
        <end position="28"/>
    </location>
</feature>
<sequence length="135" mass="14329">MTYLDDSGAPKVTTWFPDGSQQTTSATSARLGEPGAVILTRYDSANDKTTVSVIRGNGPEQTIGLLSGDMRLDAGGAGNTALLTNANGEYAVLRHGHDPVTGVSAVSGSGDRWPRLGDGWSEWRYRSGIRRPRHG</sequence>
<reference evidence="2 3" key="1">
    <citation type="journal article" date="2017" name="Infect. Genet. Evol.">
        <title>The new phylogeny of the genus Mycobacterium: The old and the news.</title>
        <authorList>
            <person name="Tortoli E."/>
            <person name="Fedrizzi T."/>
            <person name="Meehan C.J."/>
            <person name="Trovato A."/>
            <person name="Grottola A."/>
            <person name="Giacobazzi E."/>
            <person name="Serpini G.F."/>
            <person name="Tagliazucchi S."/>
            <person name="Fabio A."/>
            <person name="Bettua C."/>
            <person name="Bertorelli R."/>
            <person name="Frascaro F."/>
            <person name="De Sanctis V."/>
            <person name="Pecorari M."/>
            <person name="Jousson O."/>
            <person name="Segata N."/>
            <person name="Cirillo D.M."/>
        </authorList>
    </citation>
    <scope>NUCLEOTIDE SEQUENCE [LARGE SCALE GENOMIC DNA]</scope>
    <source>
        <strain evidence="2 3">CIP1034565</strain>
    </source>
</reference>
<comment type="caution">
    <text evidence="2">The sequence shown here is derived from an EMBL/GenBank/DDBJ whole genome shotgun (WGS) entry which is preliminary data.</text>
</comment>
<keyword evidence="3" id="KW-1185">Reference proteome</keyword>
<dbReference type="STRING" id="85968.GCA_900073015_01947"/>
<protein>
    <submittedName>
        <fullName evidence="2">Uncharacterized protein</fullName>
    </submittedName>
</protein>
<dbReference type="Proteomes" id="UP000230551">
    <property type="component" value="Unassembled WGS sequence"/>
</dbReference>
<evidence type="ECO:0000313" key="3">
    <source>
        <dbReference type="Proteomes" id="UP000230551"/>
    </source>
</evidence>
<evidence type="ECO:0000256" key="1">
    <source>
        <dbReference type="SAM" id="MobiDB-lite"/>
    </source>
</evidence>
<feature type="region of interest" description="Disordered" evidence="1">
    <location>
        <begin position="1"/>
        <end position="28"/>
    </location>
</feature>
<name>A0A2G5PG74_9MYCO</name>
<dbReference type="AlphaFoldDB" id="A0A2G5PG74"/>